<evidence type="ECO:0000256" key="1">
    <source>
        <dbReference type="SAM" id="Phobius"/>
    </source>
</evidence>
<gene>
    <name evidence="2" type="ORF">FSO04_14245</name>
</gene>
<dbReference type="AlphaFoldDB" id="A0A6N6WGW1"/>
<sequence length="106" mass="11484">MTSRKDEFCLPLLHGLRAIAALSVILPYGPTVRSVQAFKNYLACFGVDLFLALSAFLLSAGVEIWIDEALGLFETVEVIGYPQAVTACCPLIFSVKQSEFAARVLG</sequence>
<feature type="transmembrane region" description="Helical" evidence="1">
    <location>
        <begin position="41"/>
        <end position="66"/>
    </location>
</feature>
<organism evidence="2 3">
    <name type="scientific">Paraburkholderia madseniana</name>
    <dbReference type="NCBI Taxonomy" id="2599607"/>
    <lineage>
        <taxon>Bacteria</taxon>
        <taxon>Pseudomonadati</taxon>
        <taxon>Pseudomonadota</taxon>
        <taxon>Betaproteobacteria</taxon>
        <taxon>Burkholderiales</taxon>
        <taxon>Burkholderiaceae</taxon>
        <taxon>Paraburkholderia</taxon>
    </lineage>
</organism>
<accession>A0A6N6WGW1</accession>
<evidence type="ECO:0000313" key="2">
    <source>
        <dbReference type="EMBL" id="KAE8759291.1"/>
    </source>
</evidence>
<evidence type="ECO:0000313" key="3">
    <source>
        <dbReference type="Proteomes" id="UP000463700"/>
    </source>
</evidence>
<dbReference type="RefSeq" id="WP_154560291.1">
    <property type="nucleotide sequence ID" value="NZ_VOSW01000023.1"/>
</dbReference>
<dbReference type="EMBL" id="VOSW01000023">
    <property type="protein sequence ID" value="KAE8759291.1"/>
    <property type="molecule type" value="Genomic_DNA"/>
</dbReference>
<feature type="transmembrane region" description="Helical" evidence="1">
    <location>
        <begin position="12"/>
        <end position="29"/>
    </location>
</feature>
<keyword evidence="1" id="KW-0472">Membrane</keyword>
<proteinExistence type="predicted"/>
<keyword evidence="1" id="KW-1133">Transmembrane helix</keyword>
<dbReference type="Proteomes" id="UP000463700">
    <property type="component" value="Unassembled WGS sequence"/>
</dbReference>
<comment type="caution">
    <text evidence="2">The sequence shown here is derived from an EMBL/GenBank/DDBJ whole genome shotgun (WGS) entry which is preliminary data.</text>
</comment>
<name>A0A6N6WGW1_9BURK</name>
<protein>
    <submittedName>
        <fullName evidence="2">Uncharacterized protein</fullName>
    </submittedName>
</protein>
<reference evidence="2 3" key="1">
    <citation type="journal article" date="2020" name="Int. J. Syst. Evol. Microbiol.">
        <title>Paraburkholderia madseniana sp. nov., a phenolic acid-degrading bacterium isolated from acidic forest soil.</title>
        <authorList>
            <person name="Wilhelm R.C."/>
            <person name="Murphy S.J.L."/>
            <person name="Feriancek N.M."/>
            <person name="Karasz D.C."/>
            <person name="DeRito C.M."/>
            <person name="Newman J.D."/>
            <person name="Buckley D.H."/>
        </authorList>
    </citation>
    <scope>NUCLEOTIDE SEQUENCE [LARGE SCALE GENOMIC DNA]</scope>
    <source>
        <strain evidence="2 3">RP11</strain>
    </source>
</reference>
<keyword evidence="1" id="KW-0812">Transmembrane</keyword>